<feature type="non-terminal residue" evidence="1">
    <location>
        <position position="1"/>
    </location>
</feature>
<evidence type="ECO:0008006" key="3">
    <source>
        <dbReference type="Google" id="ProtNLM"/>
    </source>
</evidence>
<organism evidence="1 2">
    <name type="scientific">Puccinia sorghi</name>
    <dbReference type="NCBI Taxonomy" id="27349"/>
    <lineage>
        <taxon>Eukaryota</taxon>
        <taxon>Fungi</taxon>
        <taxon>Dikarya</taxon>
        <taxon>Basidiomycota</taxon>
        <taxon>Pucciniomycotina</taxon>
        <taxon>Pucciniomycetes</taxon>
        <taxon>Pucciniales</taxon>
        <taxon>Pucciniaceae</taxon>
        <taxon>Puccinia</taxon>
    </lineage>
</organism>
<reference evidence="1 2" key="1">
    <citation type="submission" date="2015-08" db="EMBL/GenBank/DDBJ databases">
        <title>Next Generation Sequencing and Analysis of the Genome of Puccinia sorghi L Schw, the Causal Agent of Maize Common Rust.</title>
        <authorList>
            <person name="Rochi L."/>
            <person name="Burguener G."/>
            <person name="Darino M."/>
            <person name="Turjanski A."/>
            <person name="Kreff E."/>
            <person name="Dieguez M.J."/>
            <person name="Sacco F."/>
        </authorList>
    </citation>
    <scope>NUCLEOTIDE SEQUENCE [LARGE SCALE GENOMIC DNA]</scope>
    <source>
        <strain evidence="1 2">RO10H11247</strain>
    </source>
</reference>
<evidence type="ECO:0000313" key="1">
    <source>
        <dbReference type="EMBL" id="KNZ44740.1"/>
    </source>
</evidence>
<comment type="caution">
    <text evidence="1">The sequence shown here is derived from an EMBL/GenBank/DDBJ whole genome shotgun (WGS) entry which is preliminary data.</text>
</comment>
<dbReference type="EMBL" id="LAVV01014470">
    <property type="protein sequence ID" value="KNZ44740.1"/>
    <property type="molecule type" value="Genomic_DNA"/>
</dbReference>
<evidence type="ECO:0000313" key="2">
    <source>
        <dbReference type="Proteomes" id="UP000037035"/>
    </source>
</evidence>
<accession>A0A0L6UAC3</accession>
<sequence>ASGFGWDEINCKFLSLDDVWQTFVASHPHAQSFQGMPFPEFQKLDVIFGFSGTTGTKGNLQFCIFSAAPAINKHIF</sequence>
<dbReference type="Proteomes" id="UP000037035">
    <property type="component" value="Unassembled WGS sequence"/>
</dbReference>
<proteinExistence type="predicted"/>
<dbReference type="OrthoDB" id="618098at2759"/>
<name>A0A0L6UAC3_9BASI</name>
<keyword evidence="2" id="KW-1185">Reference proteome</keyword>
<dbReference type="AlphaFoldDB" id="A0A0L6UAC3"/>
<gene>
    <name evidence="1" type="ORF">VP01_887g10</name>
</gene>
<dbReference type="VEuPathDB" id="FungiDB:VP01_887g10"/>
<protein>
    <recommendedName>
        <fullName evidence="3">Myb/SANT-like domain-containing protein</fullName>
    </recommendedName>
</protein>